<reference evidence="1 2" key="1">
    <citation type="journal article" name="Front. Microbiol.">
        <title>Sugar Metabolism of the First Thermophilic Planctomycete Thermogutta terrifontis: Comparative Genomic and Transcriptomic Approaches.</title>
        <authorList>
            <person name="Elcheninov A.G."/>
            <person name="Menzel P."/>
            <person name="Gudbergsdottir S.R."/>
            <person name="Slesarev A.I."/>
            <person name="Kadnikov V.V."/>
            <person name="Krogh A."/>
            <person name="Bonch-Osmolovskaya E.A."/>
            <person name="Peng X."/>
            <person name="Kublanov I.V."/>
        </authorList>
    </citation>
    <scope>NUCLEOTIDE SEQUENCE [LARGE SCALE GENOMIC DNA]</scope>
    <source>
        <strain evidence="1 2">R1</strain>
    </source>
</reference>
<evidence type="ECO:0000313" key="2">
    <source>
        <dbReference type="Proteomes" id="UP000215086"/>
    </source>
</evidence>
<evidence type="ECO:0000313" key="1">
    <source>
        <dbReference type="EMBL" id="ASV73423.1"/>
    </source>
</evidence>
<protein>
    <submittedName>
        <fullName evidence="1">Uncharacterized protein</fullName>
    </submittedName>
</protein>
<keyword evidence="2" id="KW-1185">Reference proteome</keyword>
<proteinExistence type="predicted"/>
<gene>
    <name evidence="1" type="ORF">THTE_0821</name>
</gene>
<sequence>MGKIYFFGATVCSHVREDDLIRARPSHQTRTESAQLTFDWQLTINGRPEILRVLLDALMEVPRLAGSPATRLPYHSILCYLARDYEAWR</sequence>
<name>A0A286RBT4_9BACT</name>
<dbReference type="KEGG" id="ttf:THTE_0821"/>
<dbReference type="AlphaFoldDB" id="A0A286RBT4"/>
<accession>A0A286RBT4</accession>
<dbReference type="EMBL" id="CP018477">
    <property type="protein sequence ID" value="ASV73423.1"/>
    <property type="molecule type" value="Genomic_DNA"/>
</dbReference>
<organism evidence="1 2">
    <name type="scientific">Thermogutta terrifontis</name>
    <dbReference type="NCBI Taxonomy" id="1331910"/>
    <lineage>
        <taxon>Bacteria</taxon>
        <taxon>Pseudomonadati</taxon>
        <taxon>Planctomycetota</taxon>
        <taxon>Planctomycetia</taxon>
        <taxon>Pirellulales</taxon>
        <taxon>Thermoguttaceae</taxon>
        <taxon>Thermogutta</taxon>
    </lineage>
</organism>
<dbReference type="Proteomes" id="UP000215086">
    <property type="component" value="Chromosome"/>
</dbReference>